<dbReference type="GO" id="GO:0016757">
    <property type="term" value="F:glycosyltransferase activity"/>
    <property type="evidence" value="ECO:0007669"/>
    <property type="project" value="UniProtKB-KW"/>
</dbReference>
<gene>
    <name evidence="5" type="ORF">ACIB24_21025</name>
</gene>
<dbReference type="EC" id="2.4.-.-" evidence="5"/>
<dbReference type="SUPFAM" id="SSF53756">
    <property type="entry name" value="UDP-Glycosyltransferase/glycogen phosphorylase"/>
    <property type="match status" value="1"/>
</dbReference>
<evidence type="ECO:0000256" key="2">
    <source>
        <dbReference type="ARBA" id="ARBA00022679"/>
    </source>
</evidence>
<dbReference type="Proteomes" id="UP001612915">
    <property type="component" value="Unassembled WGS sequence"/>
</dbReference>
<dbReference type="RefSeq" id="WP_398284161.1">
    <property type="nucleotide sequence ID" value="NZ_JBITLV010000008.1"/>
</dbReference>
<name>A0ABW8AT44_9ACTN</name>
<dbReference type="Pfam" id="PF00534">
    <property type="entry name" value="Glycos_transf_1"/>
    <property type="match status" value="1"/>
</dbReference>
<proteinExistence type="predicted"/>
<comment type="caution">
    <text evidence="5">The sequence shown here is derived from an EMBL/GenBank/DDBJ whole genome shotgun (WGS) entry which is preliminary data.</text>
</comment>
<organism evidence="5 6">
    <name type="scientific">Spongisporangium articulatum</name>
    <dbReference type="NCBI Taxonomy" id="3362603"/>
    <lineage>
        <taxon>Bacteria</taxon>
        <taxon>Bacillati</taxon>
        <taxon>Actinomycetota</taxon>
        <taxon>Actinomycetes</taxon>
        <taxon>Kineosporiales</taxon>
        <taxon>Kineosporiaceae</taxon>
        <taxon>Spongisporangium</taxon>
    </lineage>
</organism>
<evidence type="ECO:0000259" key="3">
    <source>
        <dbReference type="Pfam" id="PF00534"/>
    </source>
</evidence>
<accession>A0ABW8AT44</accession>
<sequence>MPEPSTSETPRHRRPTVVFVDHCARDSGAELTLLALARSMHRYRPVVLLGENGPLVGRLAEAGVDTRVVPLPDRTRDASRNAVGSLALLPAQVLDVVRYAWVLRREIRWERPVLVHTHSMKSHVFGGLAAWLARRPRLLHVHDRISTVFMSAAGVQLMRLVLRVLATGVVTNSGATEATVPARVRGRRPSLVLPSPVTDPGVTAEQTRAAADGLTFVMVGRITPWKGQDLVLRGFAQAFGAGSAGERHRLLIVGAPQFGEDDYLAELKDLVGELGLGARVDFTGHVLDVYGLLCTAQVLVHGSVIPEPFGMVVAQGLAAGLAVVASGEGGPAEMITSGADGLLFQPRNVDSLAESLQLVAADDALRRRLAARAPHTASAFLEEPVTARLEEFYDAVLAARR</sequence>
<keyword evidence="6" id="KW-1185">Reference proteome</keyword>
<reference evidence="5 6" key="1">
    <citation type="submission" date="2024-10" db="EMBL/GenBank/DDBJ databases">
        <title>The Natural Products Discovery Center: Release of the First 8490 Sequenced Strains for Exploring Actinobacteria Biosynthetic Diversity.</title>
        <authorList>
            <person name="Kalkreuter E."/>
            <person name="Kautsar S.A."/>
            <person name="Yang D."/>
            <person name="Bader C.D."/>
            <person name="Teijaro C.N."/>
            <person name="Fluegel L."/>
            <person name="Davis C.M."/>
            <person name="Simpson J.R."/>
            <person name="Lauterbach L."/>
            <person name="Steele A.D."/>
            <person name="Gui C."/>
            <person name="Meng S."/>
            <person name="Li G."/>
            <person name="Viehrig K."/>
            <person name="Ye F."/>
            <person name="Su P."/>
            <person name="Kiefer A.F."/>
            <person name="Nichols A."/>
            <person name="Cepeda A.J."/>
            <person name="Yan W."/>
            <person name="Fan B."/>
            <person name="Jiang Y."/>
            <person name="Adhikari A."/>
            <person name="Zheng C.-J."/>
            <person name="Schuster L."/>
            <person name="Cowan T.M."/>
            <person name="Smanski M.J."/>
            <person name="Chevrette M.G."/>
            <person name="De Carvalho L.P.S."/>
            <person name="Shen B."/>
        </authorList>
    </citation>
    <scope>NUCLEOTIDE SEQUENCE [LARGE SCALE GENOMIC DNA]</scope>
    <source>
        <strain evidence="5 6">NPDC049639</strain>
    </source>
</reference>
<protein>
    <submittedName>
        <fullName evidence="5">Glycosyltransferase</fullName>
        <ecNumber evidence="5">2.4.-.-</ecNumber>
    </submittedName>
</protein>
<dbReference type="InterPro" id="IPR001296">
    <property type="entry name" value="Glyco_trans_1"/>
</dbReference>
<dbReference type="Pfam" id="PF13439">
    <property type="entry name" value="Glyco_transf_4"/>
    <property type="match status" value="1"/>
</dbReference>
<evidence type="ECO:0000313" key="5">
    <source>
        <dbReference type="EMBL" id="MFI7589557.1"/>
    </source>
</evidence>
<feature type="domain" description="Glycosyl transferase family 1" evidence="3">
    <location>
        <begin position="208"/>
        <end position="374"/>
    </location>
</feature>
<keyword evidence="2 5" id="KW-0808">Transferase</keyword>
<dbReference type="InterPro" id="IPR028098">
    <property type="entry name" value="Glyco_trans_4-like_N"/>
</dbReference>
<dbReference type="PANTHER" id="PTHR12526">
    <property type="entry name" value="GLYCOSYLTRANSFERASE"/>
    <property type="match status" value="1"/>
</dbReference>
<keyword evidence="1 5" id="KW-0328">Glycosyltransferase</keyword>
<dbReference type="EMBL" id="JBITLV010000008">
    <property type="protein sequence ID" value="MFI7589557.1"/>
    <property type="molecule type" value="Genomic_DNA"/>
</dbReference>
<evidence type="ECO:0000256" key="1">
    <source>
        <dbReference type="ARBA" id="ARBA00022676"/>
    </source>
</evidence>
<feature type="domain" description="Glycosyltransferase subfamily 4-like N-terminal" evidence="4">
    <location>
        <begin position="55"/>
        <end position="180"/>
    </location>
</feature>
<evidence type="ECO:0000259" key="4">
    <source>
        <dbReference type="Pfam" id="PF13439"/>
    </source>
</evidence>
<evidence type="ECO:0000313" key="6">
    <source>
        <dbReference type="Proteomes" id="UP001612915"/>
    </source>
</evidence>
<dbReference type="Gene3D" id="3.40.50.2000">
    <property type="entry name" value="Glycogen Phosphorylase B"/>
    <property type="match status" value="2"/>
</dbReference>